<evidence type="ECO:0000256" key="1">
    <source>
        <dbReference type="SAM" id="MobiDB-lite"/>
    </source>
</evidence>
<name>A0A087DGA5_9BIFI</name>
<dbReference type="AlphaFoldDB" id="A0A087DGA5"/>
<feature type="compositionally biased region" description="Basic and acidic residues" evidence="1">
    <location>
        <begin position="43"/>
        <end position="58"/>
    </location>
</feature>
<dbReference type="Proteomes" id="UP000029004">
    <property type="component" value="Unassembled WGS sequence"/>
</dbReference>
<reference evidence="2 3" key="1">
    <citation type="submission" date="2014-03" db="EMBL/GenBank/DDBJ databases">
        <title>Genomics of Bifidobacteria.</title>
        <authorList>
            <person name="Ventura M."/>
            <person name="Milani C."/>
            <person name="Lugli G.A."/>
        </authorList>
    </citation>
    <scope>NUCLEOTIDE SEQUENCE [LARGE SCALE GENOMIC DNA]</scope>
    <source>
        <strain evidence="2 3">DSM 23968</strain>
    </source>
</reference>
<keyword evidence="3" id="KW-1185">Reference proteome</keyword>
<comment type="caution">
    <text evidence="2">The sequence shown here is derived from an EMBL/GenBank/DDBJ whole genome shotgun (WGS) entry which is preliminary data.</text>
</comment>
<sequence length="77" mass="8973">MVPNPFHDQVMHEENSMTTKHNHAKAWFHFDPVDKKRPPLHQENGRIGRRDRRGESGVDHGANNNPFPKFSIGCMER</sequence>
<accession>A0A087DGA5</accession>
<evidence type="ECO:0000313" key="2">
    <source>
        <dbReference type="EMBL" id="KFI94555.1"/>
    </source>
</evidence>
<protein>
    <submittedName>
        <fullName evidence="2">Uncharacterized protein</fullName>
    </submittedName>
</protein>
<dbReference type="EMBL" id="JGZP01000021">
    <property type="protein sequence ID" value="KFI94555.1"/>
    <property type="molecule type" value="Genomic_DNA"/>
</dbReference>
<gene>
    <name evidence="2" type="ORF">BSTEL_1225</name>
</gene>
<evidence type="ECO:0000313" key="3">
    <source>
        <dbReference type="Proteomes" id="UP000029004"/>
    </source>
</evidence>
<organism evidence="2 3">
    <name type="scientific">Bifidobacterium stellenboschense</name>
    <dbReference type="NCBI Taxonomy" id="762211"/>
    <lineage>
        <taxon>Bacteria</taxon>
        <taxon>Bacillati</taxon>
        <taxon>Actinomycetota</taxon>
        <taxon>Actinomycetes</taxon>
        <taxon>Bifidobacteriales</taxon>
        <taxon>Bifidobacteriaceae</taxon>
        <taxon>Bifidobacterium</taxon>
    </lineage>
</organism>
<proteinExistence type="predicted"/>
<feature type="region of interest" description="Disordered" evidence="1">
    <location>
        <begin position="31"/>
        <end position="77"/>
    </location>
</feature>